<accession>A0ABD1I0G3</accession>
<reference evidence="1 2" key="1">
    <citation type="submission" date="2024-06" db="EMBL/GenBank/DDBJ databases">
        <title>A chromosome level genome sequence of Diviner's sage (Salvia divinorum).</title>
        <authorList>
            <person name="Ford S.A."/>
            <person name="Ro D.-K."/>
            <person name="Ness R.W."/>
            <person name="Phillips M.A."/>
        </authorList>
    </citation>
    <scope>NUCLEOTIDE SEQUENCE [LARGE SCALE GENOMIC DNA]</scope>
    <source>
        <strain evidence="1">SAF-2024a</strain>
        <tissue evidence="1">Leaf</tissue>
    </source>
</reference>
<organism evidence="1 2">
    <name type="scientific">Salvia divinorum</name>
    <name type="common">Maria pastora</name>
    <name type="synonym">Diviner's sage</name>
    <dbReference type="NCBI Taxonomy" id="28513"/>
    <lineage>
        <taxon>Eukaryota</taxon>
        <taxon>Viridiplantae</taxon>
        <taxon>Streptophyta</taxon>
        <taxon>Embryophyta</taxon>
        <taxon>Tracheophyta</taxon>
        <taxon>Spermatophyta</taxon>
        <taxon>Magnoliopsida</taxon>
        <taxon>eudicotyledons</taxon>
        <taxon>Gunneridae</taxon>
        <taxon>Pentapetalae</taxon>
        <taxon>asterids</taxon>
        <taxon>lamiids</taxon>
        <taxon>Lamiales</taxon>
        <taxon>Lamiaceae</taxon>
        <taxon>Nepetoideae</taxon>
        <taxon>Mentheae</taxon>
        <taxon>Salviinae</taxon>
        <taxon>Salvia</taxon>
        <taxon>Salvia subgen. Calosphace</taxon>
    </lineage>
</organism>
<comment type="caution">
    <text evidence="1">The sequence shown here is derived from an EMBL/GenBank/DDBJ whole genome shotgun (WGS) entry which is preliminary data.</text>
</comment>
<proteinExistence type="predicted"/>
<keyword evidence="2" id="KW-1185">Reference proteome</keyword>
<dbReference type="Proteomes" id="UP001567538">
    <property type="component" value="Unassembled WGS sequence"/>
</dbReference>
<dbReference type="AlphaFoldDB" id="A0ABD1I0G3"/>
<sequence>MMQLPCNLLASVLRRQAQQRATALRPPALVRSSVEDIKFLRNPLLLSPSLFSNLRTDEANPCRESPLFL</sequence>
<gene>
    <name evidence="1" type="ORF">AAHA92_03804</name>
</gene>
<name>A0ABD1I0G3_SALDI</name>
<protein>
    <submittedName>
        <fullName evidence="1">Protein WHAT'S THIS FACTOR 9, mitochondrial-like</fullName>
    </submittedName>
</protein>
<dbReference type="EMBL" id="JBEAFC010000003">
    <property type="protein sequence ID" value="KAL1561054.1"/>
    <property type="molecule type" value="Genomic_DNA"/>
</dbReference>
<evidence type="ECO:0000313" key="2">
    <source>
        <dbReference type="Proteomes" id="UP001567538"/>
    </source>
</evidence>
<evidence type="ECO:0000313" key="1">
    <source>
        <dbReference type="EMBL" id="KAL1561054.1"/>
    </source>
</evidence>